<protein>
    <submittedName>
        <fullName evidence="2">Uncharacterized protein</fullName>
    </submittedName>
</protein>
<accession>A0ABP0TB94</accession>
<feature type="compositionally biased region" description="Polar residues" evidence="1">
    <location>
        <begin position="246"/>
        <end position="261"/>
    </location>
</feature>
<feature type="compositionally biased region" description="Basic and acidic residues" evidence="1">
    <location>
        <begin position="215"/>
        <end position="224"/>
    </location>
</feature>
<keyword evidence="3" id="KW-1185">Reference proteome</keyword>
<dbReference type="InterPro" id="IPR052993">
    <property type="entry name" value="CFA-57"/>
</dbReference>
<reference evidence="2 3" key="1">
    <citation type="submission" date="2024-02" db="EMBL/GenBank/DDBJ databases">
        <authorList>
            <consortium name="ELIXIR-Norway"/>
            <consortium name="Elixir Norway"/>
        </authorList>
    </citation>
    <scope>NUCLEOTIDE SEQUENCE [LARGE SCALE GENOMIC DNA]</scope>
</reference>
<evidence type="ECO:0000313" key="3">
    <source>
        <dbReference type="Proteomes" id="UP001497512"/>
    </source>
</evidence>
<organism evidence="2 3">
    <name type="scientific">Sphagnum troendelagicum</name>
    <dbReference type="NCBI Taxonomy" id="128251"/>
    <lineage>
        <taxon>Eukaryota</taxon>
        <taxon>Viridiplantae</taxon>
        <taxon>Streptophyta</taxon>
        <taxon>Embryophyta</taxon>
        <taxon>Bryophyta</taxon>
        <taxon>Sphagnophytina</taxon>
        <taxon>Sphagnopsida</taxon>
        <taxon>Sphagnales</taxon>
        <taxon>Sphagnaceae</taxon>
        <taxon>Sphagnum</taxon>
    </lineage>
</organism>
<name>A0ABP0TB94_9BRYO</name>
<dbReference type="EMBL" id="OZ019893">
    <property type="protein sequence ID" value="CAK9191173.1"/>
    <property type="molecule type" value="Genomic_DNA"/>
</dbReference>
<evidence type="ECO:0000256" key="1">
    <source>
        <dbReference type="SAM" id="MobiDB-lite"/>
    </source>
</evidence>
<sequence>MKEIKEAQERKNQLKAKLGVRESEMQTMYAKLNGLDVYINTFVQTVRQIVEKHDKIEWPSLIKDLYMIYVKGMHRTMKANGFETYEQIMHERETLENFVVVLKRSIVARKNEHRKHVIKYMEENVKLLHDYSDANQNVRNLAYHIKALQGEVAHLSLDATKHRRSRSSTLMQMFESSKQSSPSPTIHQLISQATIGGRPSRKSSRSPSPNICGKFESKPKKVEQIQEQTKNPIPLTKIMKPYMHNGSVSKHMSIPHQNLAPSLTKDAKEH</sequence>
<dbReference type="PANTHER" id="PTHR32215">
    <property type="entry name" value="CILIA- AND FLAGELLA-ASSOCIATED PROTEIN 57"/>
    <property type="match status" value="1"/>
</dbReference>
<proteinExistence type="predicted"/>
<gene>
    <name evidence="2" type="ORF">CSSPTR1EN2_LOCUS1258</name>
</gene>
<dbReference type="Proteomes" id="UP001497512">
    <property type="component" value="Chromosome 1"/>
</dbReference>
<dbReference type="PANTHER" id="PTHR32215:SF15">
    <property type="entry name" value="CILIA- AND FLAGELLA-ASSOCIATED PROTEIN 57"/>
    <property type="match status" value="1"/>
</dbReference>
<evidence type="ECO:0000313" key="2">
    <source>
        <dbReference type="EMBL" id="CAK9191173.1"/>
    </source>
</evidence>
<feature type="region of interest" description="Disordered" evidence="1">
    <location>
        <begin position="194"/>
        <end position="270"/>
    </location>
</feature>